<dbReference type="InterPro" id="IPR006553">
    <property type="entry name" value="Leu-rich_rpt_Cys-con_subtyp"/>
</dbReference>
<dbReference type="PANTHER" id="PTHR13318">
    <property type="entry name" value="PARTNER OF PAIRED, ISOFORM B-RELATED"/>
    <property type="match status" value="1"/>
</dbReference>
<dbReference type="AlphaFoldDB" id="A0AA88X8A3"/>
<feature type="non-terminal residue" evidence="2">
    <location>
        <position position="1"/>
    </location>
</feature>
<sequence>MTILRSREVLRRPEYKPKPAPESPFMTLKPGFSFTAIEEPITPTKILDPPSTRSSCEPTPTSSSFVQSPVEPDPLGSGFRGFGVEPGPVPSSSAFRRSVRLASKRGVDEIERVTRVSSRKRKSDVVSVGKNEGVDSGRVTGKIKVLGGGKEDGVEEIRVDVEKLGSVVGSACENGLCLDLDAGEKVVSGKKKANVALSDQIGNKIRVSGEGQRVVNDSSLVGSECENGMCLDLAGIEKAASVKKAKGKRNVDVVGFLGGDSVAECERGKGCLNLRSGKKVTKPKWEGVGWSDSLKAEGRSILGREQEGESVDRDLIMSGNRVVDQVKLESGTTKEKSIGSAVPDASQFAGSSDHNELKNVMPYGGTGDGVKRRLTRLEKGKAKLLEVDLLSDRIHEVKLASERKRETSIESTVSGDSATPLVENVRVQAMDIEANTSTERTRDPKKSASKFAHFSATEEEENHVVDEAERGMLQSEVQKEMEDWPGPFSTAMKIIRDRGTNVNMQQKNSSLHKANSSPVVWVPRKDRQDGCSKLSVPSLQELCVAILSKNVDAITSLDSVPDLLRHRLSQLLCDTRRMNDHFFDLLLSGSPTEIRVRDCSWLSEKHFAKSFEACDVNNLMYQCGRCLPDYILRATLARSSNCLPALTTISLKGACRLSDVGLGSLLSSAPALRSINLSQCSLLTSDGINRLADSLGSVLRELYLDDCQSIDAMLIFHALSKMENLEVLSLVGLQTVCDDFVSQFLALSGNNIKELVLTDCSKLTDSSLKVIAKSCSELRAIDLSNSSKLTDLTLGYLANGCQAIQMLKMCRNAFSDEAIAAYLETSGELLTELSLNSVNKVAHNTAISLARRSRNLLSLDLSWCRKLTNEAVGLIADSCSSLKVLKLFGCTQITNVFLEGHSNPQVQVIGLKMTPILEHIKAPELFGPLQYSSGFVARNVHELPIAATVISCILANLDEQTSTDVSSILLKLRAIQKPVDVSSILLKLRAIQKPVELVNDINRDSKHFFITGFYCE</sequence>
<dbReference type="EMBL" id="JAVXUP010000055">
    <property type="protein sequence ID" value="KAK3040369.1"/>
    <property type="molecule type" value="Genomic_DNA"/>
</dbReference>
<evidence type="ECO:0000313" key="2">
    <source>
        <dbReference type="EMBL" id="KAK3040369.1"/>
    </source>
</evidence>
<feature type="region of interest" description="Disordered" evidence="1">
    <location>
        <begin position="39"/>
        <end position="82"/>
    </location>
</feature>
<evidence type="ECO:0008006" key="4">
    <source>
        <dbReference type="Google" id="ProtNLM"/>
    </source>
</evidence>
<dbReference type="InterPro" id="IPR032675">
    <property type="entry name" value="LRR_dom_sf"/>
</dbReference>
<dbReference type="GO" id="GO:0019005">
    <property type="term" value="C:SCF ubiquitin ligase complex"/>
    <property type="evidence" value="ECO:0007669"/>
    <property type="project" value="TreeGrafter"/>
</dbReference>
<protein>
    <recommendedName>
        <fullName evidence="4">Rad7</fullName>
    </recommendedName>
</protein>
<dbReference type="SMART" id="SM00367">
    <property type="entry name" value="LRR_CC"/>
    <property type="match status" value="5"/>
</dbReference>
<feature type="compositionally biased region" description="Basic and acidic residues" evidence="1">
    <location>
        <begin position="1"/>
        <end position="19"/>
    </location>
</feature>
<gene>
    <name evidence="2" type="ORF">RJ639_026774</name>
</gene>
<feature type="region of interest" description="Disordered" evidence="1">
    <location>
        <begin position="334"/>
        <end position="364"/>
    </location>
</feature>
<dbReference type="PANTHER" id="PTHR13318:SF101">
    <property type="entry name" value="F-BOX_LRR PROTEIN"/>
    <property type="match status" value="1"/>
</dbReference>
<dbReference type="Gene3D" id="3.80.10.10">
    <property type="entry name" value="Ribonuclease Inhibitor"/>
    <property type="match status" value="2"/>
</dbReference>
<proteinExistence type="predicted"/>
<organism evidence="2 3">
    <name type="scientific">Escallonia herrerae</name>
    <dbReference type="NCBI Taxonomy" id="1293975"/>
    <lineage>
        <taxon>Eukaryota</taxon>
        <taxon>Viridiplantae</taxon>
        <taxon>Streptophyta</taxon>
        <taxon>Embryophyta</taxon>
        <taxon>Tracheophyta</taxon>
        <taxon>Spermatophyta</taxon>
        <taxon>Magnoliopsida</taxon>
        <taxon>eudicotyledons</taxon>
        <taxon>Gunneridae</taxon>
        <taxon>Pentapetalae</taxon>
        <taxon>asterids</taxon>
        <taxon>campanulids</taxon>
        <taxon>Escalloniales</taxon>
        <taxon>Escalloniaceae</taxon>
        <taxon>Escallonia</taxon>
    </lineage>
</organism>
<evidence type="ECO:0000256" key="1">
    <source>
        <dbReference type="SAM" id="MobiDB-lite"/>
    </source>
</evidence>
<comment type="caution">
    <text evidence="2">The sequence shown here is derived from an EMBL/GenBank/DDBJ whole genome shotgun (WGS) entry which is preliminary data.</text>
</comment>
<dbReference type="Proteomes" id="UP001188597">
    <property type="component" value="Unassembled WGS sequence"/>
</dbReference>
<feature type="region of interest" description="Disordered" evidence="1">
    <location>
        <begin position="1"/>
        <end position="26"/>
    </location>
</feature>
<feature type="compositionally biased region" description="Polar residues" evidence="1">
    <location>
        <begin position="51"/>
        <end position="67"/>
    </location>
</feature>
<accession>A0AA88X8A3</accession>
<keyword evidence="3" id="KW-1185">Reference proteome</keyword>
<name>A0AA88X8A3_9ASTE</name>
<reference evidence="2" key="1">
    <citation type="submission" date="2022-12" db="EMBL/GenBank/DDBJ databases">
        <title>Draft genome assemblies for two species of Escallonia (Escalloniales).</title>
        <authorList>
            <person name="Chanderbali A."/>
            <person name="Dervinis C."/>
            <person name="Anghel I."/>
            <person name="Soltis D."/>
            <person name="Soltis P."/>
            <person name="Zapata F."/>
        </authorList>
    </citation>
    <scope>NUCLEOTIDE SEQUENCE</scope>
    <source>
        <strain evidence="2">UCBG64.0493</strain>
        <tissue evidence="2">Leaf</tissue>
    </source>
</reference>
<evidence type="ECO:0000313" key="3">
    <source>
        <dbReference type="Proteomes" id="UP001188597"/>
    </source>
</evidence>
<dbReference type="SUPFAM" id="SSF52047">
    <property type="entry name" value="RNI-like"/>
    <property type="match status" value="1"/>
</dbReference>
<dbReference type="GO" id="GO:0031146">
    <property type="term" value="P:SCF-dependent proteasomal ubiquitin-dependent protein catabolic process"/>
    <property type="evidence" value="ECO:0007669"/>
    <property type="project" value="TreeGrafter"/>
</dbReference>